<dbReference type="InterPro" id="IPR048641">
    <property type="entry name" value="RlmN_N"/>
</dbReference>
<evidence type="ECO:0000256" key="3">
    <source>
        <dbReference type="ARBA" id="ARBA00022485"/>
    </source>
</evidence>
<dbReference type="SFLD" id="SFLDS00029">
    <property type="entry name" value="Radical_SAM"/>
    <property type="match status" value="1"/>
</dbReference>
<feature type="binding site" evidence="14">
    <location>
        <begin position="165"/>
        <end position="166"/>
    </location>
    <ligand>
        <name>S-adenosyl-L-methionine</name>
        <dbReference type="ChEBI" id="CHEBI:59789"/>
    </ligand>
</feature>
<gene>
    <name evidence="14 16" type="primary">rlmN</name>
    <name evidence="16" type="ORF">ENT73_05090</name>
</gene>
<evidence type="ECO:0000256" key="4">
    <source>
        <dbReference type="ARBA" id="ARBA00022490"/>
    </source>
</evidence>
<feature type="binding site" evidence="14">
    <location>
        <begin position="219"/>
        <end position="221"/>
    </location>
    <ligand>
        <name>S-adenosyl-L-methionine</name>
        <dbReference type="ChEBI" id="CHEBI:59789"/>
    </ligand>
</feature>
<comment type="caution">
    <text evidence="14">Lacks conserved residue(s) required for the propagation of feature annotation.</text>
</comment>
<dbReference type="SMART" id="SM00729">
    <property type="entry name" value="Elp3"/>
    <property type="match status" value="1"/>
</dbReference>
<dbReference type="GO" id="GO:0030488">
    <property type="term" value="P:tRNA methylation"/>
    <property type="evidence" value="ECO:0007669"/>
    <property type="project" value="UniProtKB-UniRule"/>
</dbReference>
<dbReference type="FunFam" id="3.20.20.70:FF:000014">
    <property type="entry name" value="Probable dual-specificity RNA methyltransferase RlmN"/>
    <property type="match status" value="1"/>
</dbReference>
<dbReference type="GO" id="GO:0046872">
    <property type="term" value="F:metal ion binding"/>
    <property type="evidence" value="ECO:0007669"/>
    <property type="project" value="UniProtKB-KW"/>
</dbReference>
<feature type="binding site" evidence="14">
    <location>
        <position position="295"/>
    </location>
    <ligand>
        <name>S-adenosyl-L-methionine</name>
        <dbReference type="ChEBI" id="CHEBI:59789"/>
    </ligand>
</feature>
<evidence type="ECO:0000256" key="8">
    <source>
        <dbReference type="ARBA" id="ARBA00022691"/>
    </source>
</evidence>
<keyword evidence="13 14" id="KW-1015">Disulfide bond</keyword>
<feature type="binding site" evidence="14">
    <location>
        <position position="197"/>
    </location>
    <ligand>
        <name>S-adenosyl-L-methionine</name>
        <dbReference type="ChEBI" id="CHEBI:59789"/>
    </ligand>
</feature>
<comment type="subcellular location">
    <subcellularLocation>
        <location evidence="1 14">Cytoplasm</location>
    </subcellularLocation>
</comment>
<dbReference type="InterPro" id="IPR040072">
    <property type="entry name" value="Methyltransferase_A"/>
</dbReference>
<dbReference type="InterPro" id="IPR004383">
    <property type="entry name" value="rRNA_lsu_MTrfase_RlmN/Cfr"/>
</dbReference>
<dbReference type="InterPro" id="IPR027492">
    <property type="entry name" value="RNA_MTrfase_RlmN"/>
</dbReference>
<reference evidence="16" key="1">
    <citation type="journal article" date="2020" name="mSystems">
        <title>Genome- and Community-Level Interaction Insights into Carbon Utilization and Element Cycling Functions of Hydrothermarchaeota in Hydrothermal Sediment.</title>
        <authorList>
            <person name="Zhou Z."/>
            <person name="Liu Y."/>
            <person name="Xu W."/>
            <person name="Pan J."/>
            <person name="Luo Z.H."/>
            <person name="Li M."/>
        </authorList>
    </citation>
    <scope>NUCLEOTIDE SEQUENCE [LARGE SCALE GENOMIC DNA]</scope>
    <source>
        <strain evidence="16">SpSt-605</strain>
    </source>
</reference>
<dbReference type="SFLD" id="SFLDF00275">
    <property type="entry name" value="adenosine_C2_methyltransferase"/>
    <property type="match status" value="1"/>
</dbReference>
<comment type="caution">
    <text evidence="16">The sequence shown here is derived from an EMBL/GenBank/DDBJ whole genome shotgun (WGS) entry which is preliminary data.</text>
</comment>
<keyword evidence="3 14" id="KW-0004">4Fe-4S</keyword>
<comment type="similarity">
    <text evidence="2 14">Belongs to the radical SAM superfamily. RlmN family.</text>
</comment>
<dbReference type="GO" id="GO:0070475">
    <property type="term" value="P:rRNA base methylation"/>
    <property type="evidence" value="ECO:0007669"/>
    <property type="project" value="UniProtKB-UniRule"/>
</dbReference>
<evidence type="ECO:0000256" key="9">
    <source>
        <dbReference type="ARBA" id="ARBA00022694"/>
    </source>
</evidence>
<keyword evidence="5 14" id="KW-0698">rRNA processing</keyword>
<evidence type="ECO:0000256" key="2">
    <source>
        <dbReference type="ARBA" id="ARBA00007544"/>
    </source>
</evidence>
<dbReference type="GO" id="GO:0000049">
    <property type="term" value="F:tRNA binding"/>
    <property type="evidence" value="ECO:0007669"/>
    <property type="project" value="UniProtKB-UniRule"/>
</dbReference>
<dbReference type="InterPro" id="IPR058240">
    <property type="entry name" value="rSAM_sf"/>
</dbReference>
<organism evidence="16">
    <name type="scientific">Caldimicrobium thiodismutans</name>
    <dbReference type="NCBI Taxonomy" id="1653476"/>
    <lineage>
        <taxon>Bacteria</taxon>
        <taxon>Pseudomonadati</taxon>
        <taxon>Thermodesulfobacteriota</taxon>
        <taxon>Thermodesulfobacteria</taxon>
        <taxon>Thermodesulfobacteriales</taxon>
        <taxon>Thermodesulfobacteriaceae</taxon>
        <taxon>Caldimicrobium</taxon>
    </lineage>
</organism>
<keyword evidence="12 14" id="KW-0411">Iron-sulfur</keyword>
<dbReference type="GO" id="GO:0002935">
    <property type="term" value="F:tRNA (adenine(37)-C2)-methyltransferase activity"/>
    <property type="evidence" value="ECO:0007669"/>
    <property type="project" value="UniProtKB-UniRule"/>
</dbReference>
<evidence type="ECO:0000256" key="5">
    <source>
        <dbReference type="ARBA" id="ARBA00022552"/>
    </source>
</evidence>
<accession>A0A832GP82</accession>
<keyword evidence="11 14" id="KW-0408">Iron</keyword>
<keyword evidence="4 14" id="KW-0963">Cytoplasm</keyword>
<dbReference type="HAMAP" id="MF_01849">
    <property type="entry name" value="RNA_methyltr_RlmN"/>
    <property type="match status" value="1"/>
</dbReference>
<evidence type="ECO:0000256" key="10">
    <source>
        <dbReference type="ARBA" id="ARBA00022723"/>
    </source>
</evidence>
<keyword evidence="7 14" id="KW-0808">Transferase</keyword>
<feature type="domain" description="Radical SAM core" evidence="15">
    <location>
        <begin position="99"/>
        <end position="333"/>
    </location>
</feature>
<dbReference type="SUPFAM" id="SSF102114">
    <property type="entry name" value="Radical SAM enzymes"/>
    <property type="match status" value="1"/>
</dbReference>
<feature type="active site" description="Proton acceptor" evidence="14">
    <location>
        <position position="93"/>
    </location>
</feature>
<comment type="function">
    <text evidence="14">Specifically methylates position 2 of adenine 2503 in 23S rRNA and position 2 of adenine 37 in tRNAs.</text>
</comment>
<dbReference type="PANTHER" id="PTHR30544">
    <property type="entry name" value="23S RRNA METHYLTRANSFERASE"/>
    <property type="match status" value="1"/>
</dbReference>
<evidence type="ECO:0000259" key="15">
    <source>
        <dbReference type="PROSITE" id="PS51918"/>
    </source>
</evidence>
<evidence type="ECO:0000256" key="13">
    <source>
        <dbReference type="ARBA" id="ARBA00023157"/>
    </source>
</evidence>
<feature type="binding site" evidence="14">
    <location>
        <position position="120"/>
    </location>
    <ligand>
        <name>[4Fe-4S] cluster</name>
        <dbReference type="ChEBI" id="CHEBI:49883"/>
        <note>4Fe-4S-S-AdoMet</note>
    </ligand>
</feature>
<feature type="binding site" evidence="14">
    <location>
        <position position="113"/>
    </location>
    <ligand>
        <name>[4Fe-4S] cluster</name>
        <dbReference type="ChEBI" id="CHEBI:49883"/>
        <note>4Fe-4S-S-AdoMet</note>
    </ligand>
</feature>
<keyword evidence="9 14" id="KW-0819">tRNA processing</keyword>
<dbReference type="EMBL" id="DSZU01000088">
    <property type="protein sequence ID" value="HGV55444.1"/>
    <property type="molecule type" value="Genomic_DNA"/>
</dbReference>
<keyword evidence="6 14" id="KW-0489">Methyltransferase</keyword>
<dbReference type="NCBIfam" id="TIGR00048">
    <property type="entry name" value="rRNA_mod_RlmN"/>
    <property type="match status" value="1"/>
</dbReference>
<protein>
    <recommendedName>
        <fullName evidence="14">Probable dual-specificity RNA methyltransferase RlmN</fullName>
        <ecNumber evidence="14">2.1.1.192</ecNumber>
    </recommendedName>
    <alternativeName>
        <fullName evidence="14">23S rRNA (adenine(2503)-C(2))-methyltransferase</fullName>
    </alternativeName>
    <alternativeName>
        <fullName evidence="14">23S rRNA m2A2503 methyltransferase</fullName>
    </alternativeName>
    <alternativeName>
        <fullName evidence="14">Ribosomal RNA large subunit methyltransferase N</fullName>
    </alternativeName>
    <alternativeName>
        <fullName evidence="14">tRNA (adenine(37)-C(2))-methyltransferase</fullName>
    </alternativeName>
    <alternativeName>
        <fullName evidence="14">tRNA m2A37 methyltransferase</fullName>
    </alternativeName>
</protein>
<evidence type="ECO:0000256" key="12">
    <source>
        <dbReference type="ARBA" id="ARBA00023014"/>
    </source>
</evidence>
<feature type="binding site" evidence="14">
    <location>
        <position position="117"/>
    </location>
    <ligand>
        <name>[4Fe-4S] cluster</name>
        <dbReference type="ChEBI" id="CHEBI:49883"/>
        <note>4Fe-4S-S-AdoMet</note>
    </ligand>
</feature>
<dbReference type="GO" id="GO:0070040">
    <property type="term" value="F:rRNA (adenine(2503)-C2-)-methyltransferase activity"/>
    <property type="evidence" value="ECO:0007669"/>
    <property type="project" value="UniProtKB-UniRule"/>
</dbReference>
<comment type="catalytic activity">
    <reaction evidence="14">
        <text>adenosine(37) in tRNA + 2 reduced [2Fe-2S]-[ferredoxin] + 2 S-adenosyl-L-methionine = 2-methyladenosine(37) in tRNA + 5'-deoxyadenosine + L-methionine + 2 oxidized [2Fe-2S]-[ferredoxin] + S-adenosyl-L-homocysteine</text>
        <dbReference type="Rhea" id="RHEA:43332"/>
        <dbReference type="Rhea" id="RHEA-COMP:10000"/>
        <dbReference type="Rhea" id="RHEA-COMP:10001"/>
        <dbReference type="Rhea" id="RHEA-COMP:10162"/>
        <dbReference type="Rhea" id="RHEA-COMP:10485"/>
        <dbReference type="ChEBI" id="CHEBI:17319"/>
        <dbReference type="ChEBI" id="CHEBI:33737"/>
        <dbReference type="ChEBI" id="CHEBI:33738"/>
        <dbReference type="ChEBI" id="CHEBI:57844"/>
        <dbReference type="ChEBI" id="CHEBI:57856"/>
        <dbReference type="ChEBI" id="CHEBI:59789"/>
        <dbReference type="ChEBI" id="CHEBI:74411"/>
        <dbReference type="ChEBI" id="CHEBI:74497"/>
        <dbReference type="EC" id="2.1.1.192"/>
    </reaction>
</comment>
<feature type="active site" description="S-methylcysteine intermediate" evidence="14">
    <location>
        <position position="338"/>
    </location>
</feature>
<evidence type="ECO:0000256" key="11">
    <source>
        <dbReference type="ARBA" id="ARBA00023004"/>
    </source>
</evidence>
<keyword evidence="8 14" id="KW-0949">S-adenosyl-L-methionine</keyword>
<dbReference type="GO" id="GO:0005737">
    <property type="term" value="C:cytoplasm"/>
    <property type="evidence" value="ECO:0007669"/>
    <property type="project" value="UniProtKB-SubCell"/>
</dbReference>
<dbReference type="AlphaFoldDB" id="A0A832GP82"/>
<dbReference type="Gene3D" id="1.10.150.530">
    <property type="match status" value="1"/>
</dbReference>
<comment type="miscellaneous">
    <text evidence="14">Reaction proceeds by a ping-pong mechanism involving intermediate methylation of a conserved cysteine residue.</text>
</comment>
<name>A0A832GP82_9BACT</name>
<dbReference type="PROSITE" id="PS51918">
    <property type="entry name" value="RADICAL_SAM"/>
    <property type="match status" value="1"/>
</dbReference>
<sequence length="367" mass="41456">MKKKLNLRNYTLEELRSLISELGEQAFRADQVYHWITCRAATSFEEMTNLPKSLRLRLSETFALDLPEIIDIHRDEEGTTKFALKLEDSEIIETVLIPERDHFTLCLSTQVGCALGCKFCLTGRSGFVRNLKVYEILSQVVIAKRYLQEKGETLPLRNIVFMGMGEPLANYKNLVKSLIILEDKRGFNFSRKRLTVSTAGLVKEMKALAKDFPTALAISLHAPNDQIRRELMPIAKKYSIEEILTALKAFPRVKNGRHTIEYILLKGINASLKEAEELARILAGFPVKVNLIPFNPHPELPFVRPGEDEVLAFQKYLLSKGILTTVRKSKGLKISAACGHLRRRVLGKGLSPNPTYGESTIRASTFL</sequence>
<evidence type="ECO:0000256" key="14">
    <source>
        <dbReference type="HAMAP-Rule" id="MF_01849"/>
    </source>
</evidence>
<evidence type="ECO:0000256" key="1">
    <source>
        <dbReference type="ARBA" id="ARBA00004496"/>
    </source>
</evidence>
<dbReference type="PIRSF" id="PIRSF006004">
    <property type="entry name" value="CHP00048"/>
    <property type="match status" value="1"/>
</dbReference>
<evidence type="ECO:0000256" key="7">
    <source>
        <dbReference type="ARBA" id="ARBA00022679"/>
    </source>
</evidence>
<dbReference type="GO" id="GO:0019843">
    <property type="term" value="F:rRNA binding"/>
    <property type="evidence" value="ECO:0007669"/>
    <property type="project" value="UniProtKB-UniRule"/>
</dbReference>
<dbReference type="GO" id="GO:0051539">
    <property type="term" value="F:4 iron, 4 sulfur cluster binding"/>
    <property type="evidence" value="ECO:0007669"/>
    <property type="project" value="UniProtKB-UniRule"/>
</dbReference>
<dbReference type="EC" id="2.1.1.192" evidence="14"/>
<proteinExistence type="inferred from homology"/>
<evidence type="ECO:0000313" key="16">
    <source>
        <dbReference type="EMBL" id="HGV55444.1"/>
    </source>
</evidence>
<dbReference type="PANTHER" id="PTHR30544:SF5">
    <property type="entry name" value="RADICAL SAM CORE DOMAIN-CONTAINING PROTEIN"/>
    <property type="match status" value="1"/>
</dbReference>
<dbReference type="InterPro" id="IPR006638">
    <property type="entry name" value="Elp3/MiaA/NifB-like_rSAM"/>
</dbReference>
<dbReference type="Gene3D" id="3.20.20.70">
    <property type="entry name" value="Aldolase class I"/>
    <property type="match status" value="1"/>
</dbReference>
<dbReference type="CDD" id="cd01335">
    <property type="entry name" value="Radical_SAM"/>
    <property type="match status" value="1"/>
</dbReference>
<comment type="catalytic activity">
    <reaction evidence="14">
        <text>adenosine(2503) in 23S rRNA + 2 reduced [2Fe-2S]-[ferredoxin] + 2 S-adenosyl-L-methionine = 2-methyladenosine(2503) in 23S rRNA + 5'-deoxyadenosine + L-methionine + 2 oxidized [2Fe-2S]-[ferredoxin] + S-adenosyl-L-homocysteine</text>
        <dbReference type="Rhea" id="RHEA:42916"/>
        <dbReference type="Rhea" id="RHEA-COMP:10000"/>
        <dbReference type="Rhea" id="RHEA-COMP:10001"/>
        <dbReference type="Rhea" id="RHEA-COMP:10152"/>
        <dbReference type="Rhea" id="RHEA-COMP:10282"/>
        <dbReference type="ChEBI" id="CHEBI:17319"/>
        <dbReference type="ChEBI" id="CHEBI:33737"/>
        <dbReference type="ChEBI" id="CHEBI:33738"/>
        <dbReference type="ChEBI" id="CHEBI:57844"/>
        <dbReference type="ChEBI" id="CHEBI:57856"/>
        <dbReference type="ChEBI" id="CHEBI:59789"/>
        <dbReference type="ChEBI" id="CHEBI:74411"/>
        <dbReference type="ChEBI" id="CHEBI:74497"/>
        <dbReference type="EC" id="2.1.1.192"/>
    </reaction>
</comment>
<dbReference type="Pfam" id="PF04055">
    <property type="entry name" value="Radical_SAM"/>
    <property type="match status" value="1"/>
</dbReference>
<comment type="cofactor">
    <cofactor evidence="14">
        <name>[4Fe-4S] cluster</name>
        <dbReference type="ChEBI" id="CHEBI:49883"/>
    </cofactor>
    <text evidence="14">Binds 1 [4Fe-4S] cluster. The cluster is coordinated with 3 cysteines and an exchangeable S-adenosyl-L-methionine.</text>
</comment>
<dbReference type="SFLD" id="SFLDG01062">
    <property type="entry name" value="methyltransferase_(Class_A)"/>
    <property type="match status" value="1"/>
</dbReference>
<keyword evidence="10 14" id="KW-0479">Metal-binding</keyword>
<evidence type="ECO:0000256" key="6">
    <source>
        <dbReference type="ARBA" id="ARBA00022603"/>
    </source>
</evidence>
<dbReference type="Pfam" id="PF21016">
    <property type="entry name" value="RlmN_N"/>
    <property type="match status" value="1"/>
</dbReference>
<dbReference type="InterPro" id="IPR013785">
    <property type="entry name" value="Aldolase_TIM"/>
</dbReference>
<dbReference type="InterPro" id="IPR007197">
    <property type="entry name" value="rSAM"/>
</dbReference>